<dbReference type="SUPFAM" id="SSF50193">
    <property type="entry name" value="Ribosomal protein L14"/>
    <property type="match status" value="1"/>
</dbReference>
<evidence type="ECO:0000256" key="3">
    <source>
        <dbReference type="HAMAP-Rule" id="MF_01367"/>
    </source>
</evidence>
<keyword evidence="1 3" id="KW-0689">Ribosomal protein</keyword>
<dbReference type="InterPro" id="IPR019972">
    <property type="entry name" value="Ribosomal_uL14_CS"/>
</dbReference>
<dbReference type="GO" id="GO:0006412">
    <property type="term" value="P:translation"/>
    <property type="evidence" value="ECO:0007669"/>
    <property type="project" value="UniProtKB-UniRule"/>
</dbReference>
<reference evidence="5 6" key="1">
    <citation type="journal article" name="Nat. Commun.">
        <title>Undinarchaeota illuminate DPANN phylogeny and the impact of gene transfer on archaeal evolution.</title>
        <authorList>
            <person name="Dombrowski N."/>
            <person name="Williams T.A."/>
            <person name="Sun J."/>
            <person name="Woodcroft B.J."/>
            <person name="Lee J.H."/>
            <person name="Minh B.Q."/>
            <person name="Rinke C."/>
            <person name="Spang A."/>
        </authorList>
    </citation>
    <scope>NUCLEOTIDE SEQUENCE [LARGE SCALE GENOMIC DNA]</scope>
    <source>
        <strain evidence="5">MAG_bin17</strain>
    </source>
</reference>
<dbReference type="InterPro" id="IPR036853">
    <property type="entry name" value="Ribosomal_uL14_sf"/>
</dbReference>
<dbReference type="NCBIfam" id="NF006344">
    <property type="entry name" value="PRK08571.1"/>
    <property type="match status" value="1"/>
</dbReference>
<dbReference type="SMART" id="SM01374">
    <property type="entry name" value="Ribosomal_L14"/>
    <property type="match status" value="1"/>
</dbReference>
<dbReference type="EMBL" id="DVAD01000014">
    <property type="protein sequence ID" value="HIJ99697.1"/>
    <property type="molecule type" value="Genomic_DNA"/>
</dbReference>
<keyword evidence="3" id="KW-0694">RNA-binding</keyword>
<dbReference type="AlphaFoldDB" id="A0A832UZS6"/>
<dbReference type="GO" id="GO:0022625">
    <property type="term" value="C:cytosolic large ribosomal subunit"/>
    <property type="evidence" value="ECO:0007669"/>
    <property type="project" value="TreeGrafter"/>
</dbReference>
<protein>
    <recommendedName>
        <fullName evidence="3">Large ribosomal subunit protein uL14</fullName>
    </recommendedName>
</protein>
<dbReference type="PANTHER" id="PTHR11761:SF8">
    <property type="entry name" value="LARGE RIBOSOMAL SUBUNIT PROTEIN UL14"/>
    <property type="match status" value="1"/>
</dbReference>
<dbReference type="HAMAP" id="MF_01367">
    <property type="entry name" value="Ribosomal_uL14"/>
    <property type="match status" value="1"/>
</dbReference>
<sequence>MKTKGDITKSLPVGAVLVCADNSGAKKLQIIAVKNMKTRKRQIMSAGVSDIAMCSVVAGNPDMKKTVVPAVIVRQRKEYLRADGTRIKFSDNAAVVMTPEGTMKATEIRGPVAREAVQKWSSIGSAAKVVV</sequence>
<evidence type="ECO:0000256" key="4">
    <source>
        <dbReference type="RuleBase" id="RU003949"/>
    </source>
</evidence>
<dbReference type="GO" id="GO:0003735">
    <property type="term" value="F:structural constituent of ribosome"/>
    <property type="evidence" value="ECO:0007669"/>
    <property type="project" value="InterPro"/>
</dbReference>
<name>A0A832UZS6_9ARCH</name>
<keyword evidence="6" id="KW-1185">Reference proteome</keyword>
<dbReference type="PANTHER" id="PTHR11761">
    <property type="entry name" value="50S/60S RIBOSOMAL PROTEIN L14/L23"/>
    <property type="match status" value="1"/>
</dbReference>
<evidence type="ECO:0000313" key="6">
    <source>
        <dbReference type="Proteomes" id="UP000604391"/>
    </source>
</evidence>
<dbReference type="GO" id="GO:0070180">
    <property type="term" value="F:large ribosomal subunit rRNA binding"/>
    <property type="evidence" value="ECO:0007669"/>
    <property type="project" value="TreeGrafter"/>
</dbReference>
<evidence type="ECO:0000256" key="1">
    <source>
        <dbReference type="ARBA" id="ARBA00022980"/>
    </source>
</evidence>
<keyword evidence="2 3" id="KW-0687">Ribonucleoprotein</keyword>
<comment type="caution">
    <text evidence="5">The sequence shown here is derived from an EMBL/GenBank/DDBJ whole genome shotgun (WGS) entry which is preliminary data.</text>
</comment>
<dbReference type="Proteomes" id="UP000604391">
    <property type="component" value="Unassembled WGS sequence"/>
</dbReference>
<comment type="similarity">
    <text evidence="3 4">Belongs to the universal ribosomal protein uL14 family.</text>
</comment>
<accession>A0A832UZS6</accession>
<dbReference type="PROSITE" id="PS00049">
    <property type="entry name" value="RIBOSOMAL_L14"/>
    <property type="match status" value="1"/>
</dbReference>
<dbReference type="CDD" id="cd00337">
    <property type="entry name" value="Ribosomal_uL14"/>
    <property type="match status" value="1"/>
</dbReference>
<comment type="subunit">
    <text evidence="3">Part of the 50S ribosomal subunit. Forms a cluster with proteins L3 and L24e, part of which may contact the 16S rRNA in 2 intersubunit bridges.</text>
</comment>
<organism evidence="5 6">
    <name type="scientific">Candidatus Undinarchaeum marinum</name>
    <dbReference type="NCBI Taxonomy" id="2756141"/>
    <lineage>
        <taxon>Archaea</taxon>
        <taxon>Candidatus Undinarchaeota</taxon>
        <taxon>Candidatus Undinarchaeia</taxon>
        <taxon>Candidatus Undinarchaeales</taxon>
        <taxon>Candidatus Undinarchaeaceae</taxon>
        <taxon>Candidatus Undinarchaeum</taxon>
    </lineage>
</organism>
<evidence type="ECO:0000313" key="5">
    <source>
        <dbReference type="EMBL" id="HIJ99697.1"/>
    </source>
</evidence>
<dbReference type="Pfam" id="PF00238">
    <property type="entry name" value="Ribosomal_L14"/>
    <property type="match status" value="1"/>
</dbReference>
<comment type="function">
    <text evidence="3">Binds to 23S rRNA. Forms part of two intersubunit bridges in the 70S ribosome.</text>
</comment>
<keyword evidence="3" id="KW-0699">rRNA-binding</keyword>
<evidence type="ECO:0000256" key="2">
    <source>
        <dbReference type="ARBA" id="ARBA00023274"/>
    </source>
</evidence>
<proteinExistence type="inferred from homology"/>
<gene>
    <name evidence="3" type="primary">rpl14</name>
    <name evidence="5" type="ORF">H1011_02640</name>
</gene>
<dbReference type="Gene3D" id="2.40.150.20">
    <property type="entry name" value="Ribosomal protein L14"/>
    <property type="match status" value="1"/>
</dbReference>
<dbReference type="InterPro" id="IPR000218">
    <property type="entry name" value="Ribosomal_uL14"/>
</dbReference>